<feature type="compositionally biased region" description="Basic and acidic residues" evidence="1">
    <location>
        <begin position="1"/>
        <end position="28"/>
    </location>
</feature>
<name>A0A8W8LQ26_MAGGI</name>
<reference evidence="2" key="1">
    <citation type="submission" date="2022-08" db="UniProtKB">
        <authorList>
            <consortium name="EnsemblMetazoa"/>
        </authorList>
    </citation>
    <scope>IDENTIFICATION</scope>
    <source>
        <strain evidence="2">05x7-T-G4-1.051#20</strain>
    </source>
</reference>
<feature type="compositionally biased region" description="Polar residues" evidence="1">
    <location>
        <begin position="163"/>
        <end position="180"/>
    </location>
</feature>
<keyword evidence="3" id="KW-1185">Reference proteome</keyword>
<evidence type="ECO:0000313" key="2">
    <source>
        <dbReference type="EnsemblMetazoa" id="G29218.1:cds"/>
    </source>
</evidence>
<protein>
    <submittedName>
        <fullName evidence="2">Uncharacterized protein</fullName>
    </submittedName>
</protein>
<organism evidence="2 3">
    <name type="scientific">Magallana gigas</name>
    <name type="common">Pacific oyster</name>
    <name type="synonym">Crassostrea gigas</name>
    <dbReference type="NCBI Taxonomy" id="29159"/>
    <lineage>
        <taxon>Eukaryota</taxon>
        <taxon>Metazoa</taxon>
        <taxon>Spiralia</taxon>
        <taxon>Lophotrochozoa</taxon>
        <taxon>Mollusca</taxon>
        <taxon>Bivalvia</taxon>
        <taxon>Autobranchia</taxon>
        <taxon>Pteriomorphia</taxon>
        <taxon>Ostreida</taxon>
        <taxon>Ostreoidea</taxon>
        <taxon>Ostreidae</taxon>
        <taxon>Magallana</taxon>
    </lineage>
</organism>
<feature type="region of interest" description="Disordered" evidence="1">
    <location>
        <begin position="72"/>
        <end position="106"/>
    </location>
</feature>
<sequence length="403" mass="46861">MAKTRAEIQKSYRDRLKAKNNEEYLKKERERRRKNYVPSSQLTRRERIRRNVKLNEAVKRHRRRKKEAIAELLQQNVPEVESTSGYDSLDTQTADPRSPDHSSPRLVVQMAFPNRRNGPRKRVAKALANKSREVSTLKQELEKLKTKHKTTQRRLLRLRRKISSSQQGPSTPRSKTEAQINSARLDKHQANTVRKHLLLSNVVMDEVRSAKEQNNPGRAKILHNVVAGAIVRKYRCANLLTIRQIGIAVPLNPETYVDDPPIDLVREGIDTNEFTFDEWKRNDVTEGRQPVETETEEPAVTVAATNSVIQADCLYEIDQYVVALYDGRWYIAKITDKDEDDEFPYQISFMEKKKKMFAWPKTPDVLWCKTSDIVYTINEPKPSGKSKRLFIIDSDLWEKLENL</sequence>
<proteinExistence type="predicted"/>
<evidence type="ECO:0000256" key="1">
    <source>
        <dbReference type="SAM" id="MobiDB-lite"/>
    </source>
</evidence>
<feature type="region of interest" description="Disordered" evidence="1">
    <location>
        <begin position="1"/>
        <end position="42"/>
    </location>
</feature>
<feature type="compositionally biased region" description="Polar residues" evidence="1">
    <location>
        <begin position="73"/>
        <end position="95"/>
    </location>
</feature>
<accession>A0A8W8LQ26</accession>
<dbReference type="EnsemblMetazoa" id="G29218.1">
    <property type="protein sequence ID" value="G29218.1:cds"/>
    <property type="gene ID" value="G29218"/>
</dbReference>
<dbReference type="AlphaFoldDB" id="A0A8W8LQ26"/>
<evidence type="ECO:0000313" key="3">
    <source>
        <dbReference type="Proteomes" id="UP000005408"/>
    </source>
</evidence>
<feature type="region of interest" description="Disordered" evidence="1">
    <location>
        <begin position="158"/>
        <end position="180"/>
    </location>
</feature>
<dbReference type="Proteomes" id="UP000005408">
    <property type="component" value="Unassembled WGS sequence"/>
</dbReference>